<feature type="domain" description="MOSC" evidence="1">
    <location>
        <begin position="36"/>
        <end position="170"/>
    </location>
</feature>
<proteinExistence type="predicted"/>
<dbReference type="PANTHER" id="PTHR30212:SF2">
    <property type="entry name" value="PROTEIN YIIM"/>
    <property type="match status" value="1"/>
</dbReference>
<dbReference type="InterPro" id="IPR005302">
    <property type="entry name" value="MoCF_Sase_C"/>
</dbReference>
<dbReference type="Proteomes" id="UP001595833">
    <property type="component" value="Unassembled WGS sequence"/>
</dbReference>
<dbReference type="RefSeq" id="WP_344040617.1">
    <property type="nucleotide sequence ID" value="NZ_BAAAKE010000023.1"/>
</dbReference>
<dbReference type="InterPro" id="IPR052353">
    <property type="entry name" value="Benzoxazolinone_Detox_Enz"/>
</dbReference>
<dbReference type="PROSITE" id="PS51340">
    <property type="entry name" value="MOSC"/>
    <property type="match status" value="1"/>
</dbReference>
<keyword evidence="3" id="KW-1185">Reference proteome</keyword>
<organism evidence="2 3">
    <name type="scientific">Saccharothrix xinjiangensis</name>
    <dbReference type="NCBI Taxonomy" id="204798"/>
    <lineage>
        <taxon>Bacteria</taxon>
        <taxon>Bacillati</taxon>
        <taxon>Actinomycetota</taxon>
        <taxon>Actinomycetes</taxon>
        <taxon>Pseudonocardiales</taxon>
        <taxon>Pseudonocardiaceae</taxon>
        <taxon>Saccharothrix</taxon>
    </lineage>
</organism>
<evidence type="ECO:0000259" key="1">
    <source>
        <dbReference type="PROSITE" id="PS51340"/>
    </source>
</evidence>
<name>A0ABV9YBG7_9PSEU</name>
<gene>
    <name evidence="2" type="ORF">ACFPFM_33790</name>
</gene>
<dbReference type="InterPro" id="IPR011037">
    <property type="entry name" value="Pyrv_Knase-like_insert_dom_sf"/>
</dbReference>
<dbReference type="PANTHER" id="PTHR30212">
    <property type="entry name" value="PROTEIN YIIM"/>
    <property type="match status" value="1"/>
</dbReference>
<dbReference type="InterPro" id="IPR021133">
    <property type="entry name" value="HEAT_type_2"/>
</dbReference>
<accession>A0ABV9YBG7</accession>
<dbReference type="Pfam" id="PF03473">
    <property type="entry name" value="MOSC"/>
    <property type="match status" value="1"/>
</dbReference>
<reference evidence="3" key="1">
    <citation type="journal article" date="2019" name="Int. J. Syst. Evol. Microbiol.">
        <title>The Global Catalogue of Microorganisms (GCM) 10K type strain sequencing project: providing services to taxonomists for standard genome sequencing and annotation.</title>
        <authorList>
            <consortium name="The Broad Institute Genomics Platform"/>
            <consortium name="The Broad Institute Genome Sequencing Center for Infectious Disease"/>
            <person name="Wu L."/>
            <person name="Ma J."/>
        </authorList>
    </citation>
    <scope>NUCLEOTIDE SEQUENCE [LARGE SCALE GENOMIC DNA]</scope>
    <source>
        <strain evidence="3">KCTC 12848</strain>
    </source>
</reference>
<evidence type="ECO:0000313" key="2">
    <source>
        <dbReference type="EMBL" id="MFC5058709.1"/>
    </source>
</evidence>
<dbReference type="PROSITE" id="PS50077">
    <property type="entry name" value="HEAT_REPEAT"/>
    <property type="match status" value="1"/>
</dbReference>
<sequence>MPHVLSVNVGSRVATDHSVVGHTGIDKRPVATPVEVRAPGPRGVGGSGVVGDDISDLRHHGGDDQAVYAYAREDLDDWQVELGREVRSGSFGENLTTVGLDVSGARLGERWRIGGALLQVTYPRVPCRTFAAVMERRGWVRTFTRRALPGAYLRVLEPGMVTAGDDVVVEHRPDHDVTISHAFRAILSEPDLLPTLLAAGDDLPAKLRRKVARRLPNLA</sequence>
<dbReference type="EMBL" id="JBHSJB010000034">
    <property type="protein sequence ID" value="MFC5058709.1"/>
    <property type="molecule type" value="Genomic_DNA"/>
</dbReference>
<comment type="caution">
    <text evidence="2">The sequence shown here is derived from an EMBL/GenBank/DDBJ whole genome shotgun (WGS) entry which is preliminary data.</text>
</comment>
<dbReference type="Gene3D" id="2.40.33.20">
    <property type="entry name" value="PK beta-barrel domain-like"/>
    <property type="match status" value="1"/>
</dbReference>
<evidence type="ECO:0000313" key="3">
    <source>
        <dbReference type="Proteomes" id="UP001595833"/>
    </source>
</evidence>
<protein>
    <submittedName>
        <fullName evidence="2">MOSC domain-containing protein</fullName>
    </submittedName>
</protein>
<dbReference type="SUPFAM" id="SSF50800">
    <property type="entry name" value="PK beta-barrel domain-like"/>
    <property type="match status" value="1"/>
</dbReference>